<evidence type="ECO:0000256" key="4">
    <source>
        <dbReference type="PROSITE-ProRule" id="PRU00169"/>
    </source>
</evidence>
<gene>
    <name evidence="7" type="ORF">LQ50_02440</name>
</gene>
<organism evidence="7 8">
    <name type="scientific">Halalkalibacter okhensis</name>
    <dbReference type="NCBI Taxonomy" id="333138"/>
    <lineage>
        <taxon>Bacteria</taxon>
        <taxon>Bacillati</taxon>
        <taxon>Bacillota</taxon>
        <taxon>Bacilli</taxon>
        <taxon>Bacillales</taxon>
        <taxon>Bacillaceae</taxon>
        <taxon>Halalkalibacter</taxon>
    </lineage>
</organism>
<keyword evidence="4" id="KW-0597">Phosphoprotein</keyword>
<reference evidence="7 8" key="1">
    <citation type="submission" date="2014-09" db="EMBL/GenBank/DDBJ databases">
        <title>Genome sequencing and annotation of Bacillus Okhensis strain Kh10-101T.</title>
        <authorList>
            <person name="Prakash J.S."/>
        </authorList>
    </citation>
    <scope>NUCLEOTIDE SEQUENCE [LARGE SCALE GENOMIC DNA]</scope>
    <source>
        <strain evidence="8">Kh10-101T</strain>
    </source>
</reference>
<keyword evidence="2" id="KW-0238">DNA-binding</keyword>
<dbReference type="SMART" id="SM00448">
    <property type="entry name" value="REC"/>
    <property type="match status" value="1"/>
</dbReference>
<feature type="domain" description="Response regulatory" evidence="6">
    <location>
        <begin position="3"/>
        <end position="119"/>
    </location>
</feature>
<evidence type="ECO:0000259" key="6">
    <source>
        <dbReference type="PROSITE" id="PS50110"/>
    </source>
</evidence>
<dbReference type="AlphaFoldDB" id="A0A0B0IPH9"/>
<dbReference type="PRINTS" id="PR00032">
    <property type="entry name" value="HTHARAC"/>
</dbReference>
<dbReference type="eggNOG" id="COG2207">
    <property type="taxonomic scope" value="Bacteria"/>
</dbReference>
<dbReference type="SMART" id="SM00342">
    <property type="entry name" value="HTH_ARAC"/>
    <property type="match status" value="1"/>
</dbReference>
<feature type="modified residue" description="4-aspartylphosphate" evidence="4">
    <location>
        <position position="54"/>
    </location>
</feature>
<dbReference type="SUPFAM" id="SSF46689">
    <property type="entry name" value="Homeodomain-like"/>
    <property type="match status" value="2"/>
</dbReference>
<dbReference type="PROSITE" id="PS50110">
    <property type="entry name" value="RESPONSE_REGULATORY"/>
    <property type="match status" value="1"/>
</dbReference>
<dbReference type="STRING" id="333138.LQ50_02440"/>
<protein>
    <recommendedName>
        <fullName evidence="9">AraC family transcriptional regulator</fullName>
    </recommendedName>
</protein>
<dbReference type="InterPro" id="IPR018060">
    <property type="entry name" value="HTH_AraC"/>
</dbReference>
<dbReference type="InterPro" id="IPR009057">
    <property type="entry name" value="Homeodomain-like_sf"/>
</dbReference>
<dbReference type="PANTHER" id="PTHR43280">
    <property type="entry name" value="ARAC-FAMILY TRANSCRIPTIONAL REGULATOR"/>
    <property type="match status" value="1"/>
</dbReference>
<sequence>MYRILIVDDESIERKGLRKVITDAFSNVTIEEADNGRTAILKAEEFRPDVIFMDIKMPGIDGIEACREIKKLHPTVHIIMVTAFDTFEYARQVMIIGVRDYILKPSTKEEITVPLRKVLNEIEREKEKRKEEIILKDNYRRALSIVQSKVITAMLMEASYGQHLGDLQLEQNFKRDSFVLVVEAKKKQGVEGTIPVQELMSYVQAELGRFYHHYFLGEENMGRIPILVQLTDREKNKVRDYAVKSGQVLIKKGRSLFSNMELSIGIGRVYNEVEKFVQSYHEALFVLSMARHAYSCKYYNDHVDKEEHSMSSYPYKLEKKVLETVTSGQSGDVPAYFKQYIDALMLFCEKNTDTLEEKLSEFFILLSRQIAESGVSVSFDRHQLEMQPAASIKNKLVEISQHIHTMYHSQNKDVLVIAKDYIDRHFKKAITLEEVAEEVKLSPQYFSKVFKSRANCSFIDYLTELRVEKAKELIRFQESSVKEICYEVGYKDPNYFSRVFKKHTGVSPSEYRHSLN</sequence>
<dbReference type="Pfam" id="PF12833">
    <property type="entry name" value="HTH_18"/>
    <property type="match status" value="1"/>
</dbReference>
<evidence type="ECO:0000259" key="5">
    <source>
        <dbReference type="PROSITE" id="PS01124"/>
    </source>
</evidence>
<keyword evidence="1" id="KW-0805">Transcription regulation</keyword>
<evidence type="ECO:0000256" key="1">
    <source>
        <dbReference type="ARBA" id="ARBA00023015"/>
    </source>
</evidence>
<dbReference type="EMBL" id="JRJU01000002">
    <property type="protein sequence ID" value="KHF41586.1"/>
    <property type="molecule type" value="Genomic_DNA"/>
</dbReference>
<dbReference type="PROSITE" id="PS00041">
    <property type="entry name" value="HTH_ARAC_FAMILY_1"/>
    <property type="match status" value="1"/>
</dbReference>
<evidence type="ECO:0000313" key="8">
    <source>
        <dbReference type="Proteomes" id="UP000030832"/>
    </source>
</evidence>
<dbReference type="InterPro" id="IPR041522">
    <property type="entry name" value="CdaR_GGDEF"/>
</dbReference>
<dbReference type="Proteomes" id="UP000030832">
    <property type="component" value="Unassembled WGS sequence"/>
</dbReference>
<dbReference type="GO" id="GO:0000160">
    <property type="term" value="P:phosphorelay signal transduction system"/>
    <property type="evidence" value="ECO:0007669"/>
    <property type="project" value="InterPro"/>
</dbReference>
<name>A0A0B0IPH9_9BACI</name>
<dbReference type="InterPro" id="IPR020449">
    <property type="entry name" value="Tscrpt_reg_AraC-type_HTH"/>
</dbReference>
<dbReference type="Pfam" id="PF17853">
    <property type="entry name" value="GGDEF_2"/>
    <property type="match status" value="1"/>
</dbReference>
<accession>A0A0B0IPH9</accession>
<dbReference type="GO" id="GO:0003700">
    <property type="term" value="F:DNA-binding transcription factor activity"/>
    <property type="evidence" value="ECO:0007669"/>
    <property type="project" value="InterPro"/>
</dbReference>
<keyword evidence="3" id="KW-0804">Transcription</keyword>
<proteinExistence type="predicted"/>
<dbReference type="PROSITE" id="PS01124">
    <property type="entry name" value="HTH_ARAC_FAMILY_2"/>
    <property type="match status" value="1"/>
</dbReference>
<dbReference type="Gene3D" id="3.40.50.2300">
    <property type="match status" value="1"/>
</dbReference>
<dbReference type="OrthoDB" id="9794370at2"/>
<feature type="domain" description="HTH araC/xylS-type" evidence="5">
    <location>
        <begin position="416"/>
        <end position="514"/>
    </location>
</feature>
<evidence type="ECO:0000313" key="7">
    <source>
        <dbReference type="EMBL" id="KHF41586.1"/>
    </source>
</evidence>
<evidence type="ECO:0008006" key="9">
    <source>
        <dbReference type="Google" id="ProtNLM"/>
    </source>
</evidence>
<dbReference type="Gene3D" id="1.10.10.60">
    <property type="entry name" value="Homeodomain-like"/>
    <property type="match status" value="2"/>
</dbReference>
<evidence type="ECO:0000256" key="2">
    <source>
        <dbReference type="ARBA" id="ARBA00023125"/>
    </source>
</evidence>
<dbReference type="RefSeq" id="WP_034625667.1">
    <property type="nucleotide sequence ID" value="NZ_JRJU01000002.1"/>
</dbReference>
<dbReference type="InterPro" id="IPR011006">
    <property type="entry name" value="CheY-like_superfamily"/>
</dbReference>
<dbReference type="CDD" id="cd17536">
    <property type="entry name" value="REC_YesN-like"/>
    <property type="match status" value="1"/>
</dbReference>
<comment type="caution">
    <text evidence="7">The sequence shown here is derived from an EMBL/GenBank/DDBJ whole genome shotgun (WGS) entry which is preliminary data.</text>
</comment>
<dbReference type="GO" id="GO:0043565">
    <property type="term" value="F:sequence-specific DNA binding"/>
    <property type="evidence" value="ECO:0007669"/>
    <property type="project" value="InterPro"/>
</dbReference>
<dbReference type="eggNOG" id="COG4753">
    <property type="taxonomic scope" value="Bacteria"/>
</dbReference>
<dbReference type="Pfam" id="PF00072">
    <property type="entry name" value="Response_reg"/>
    <property type="match status" value="1"/>
</dbReference>
<dbReference type="InterPro" id="IPR001789">
    <property type="entry name" value="Sig_transdc_resp-reg_receiver"/>
</dbReference>
<dbReference type="SUPFAM" id="SSF52172">
    <property type="entry name" value="CheY-like"/>
    <property type="match status" value="1"/>
</dbReference>
<evidence type="ECO:0000256" key="3">
    <source>
        <dbReference type="ARBA" id="ARBA00023163"/>
    </source>
</evidence>
<dbReference type="PANTHER" id="PTHR43280:SF2">
    <property type="entry name" value="HTH-TYPE TRANSCRIPTIONAL REGULATOR EXSA"/>
    <property type="match status" value="1"/>
</dbReference>
<dbReference type="InterPro" id="IPR018062">
    <property type="entry name" value="HTH_AraC-typ_CS"/>
</dbReference>
<keyword evidence="8" id="KW-1185">Reference proteome</keyword>